<dbReference type="AlphaFoldDB" id="A0A9P0EMK2"/>
<evidence type="ECO:0000313" key="4">
    <source>
        <dbReference type="Proteomes" id="UP000775872"/>
    </source>
</evidence>
<dbReference type="InterPro" id="IPR010730">
    <property type="entry name" value="HET"/>
</dbReference>
<dbReference type="Proteomes" id="UP000775872">
    <property type="component" value="Unassembled WGS sequence"/>
</dbReference>
<feature type="compositionally biased region" description="Basic residues" evidence="1">
    <location>
        <begin position="294"/>
        <end position="304"/>
    </location>
</feature>
<proteinExistence type="predicted"/>
<dbReference type="Pfam" id="PF06985">
    <property type="entry name" value="HET"/>
    <property type="match status" value="1"/>
</dbReference>
<evidence type="ECO:0000259" key="2">
    <source>
        <dbReference type="Pfam" id="PF06985"/>
    </source>
</evidence>
<comment type="caution">
    <text evidence="3">The sequence shown here is derived from an EMBL/GenBank/DDBJ whole genome shotgun (WGS) entry which is preliminary data.</text>
</comment>
<evidence type="ECO:0000256" key="1">
    <source>
        <dbReference type="SAM" id="MobiDB-lite"/>
    </source>
</evidence>
<sequence>MEVGINLHLALHQLRYETSSRVVWADAVCINQSDVEERSEQVALMGEIFQKAYQVVVWLGSEPASHTRNAVGASDDNDEISSQAFAMICSIVDTWARETYRVDIGRPQYRRQGSTQDAYDTIPLDRPHWEKLKPLFSNSWFTRMWVVQEIALARRATAVWAKSEISWELIGLAAAIIRTNWRYIGPWGGHDGIGSHRVPVGVMNAYFMYRISSFRSNLDPLRFSFCELLALTKQFECQEKHDKIFALLGLKTSDWAKLFIVVDYSRPLDDLWRSVGSPSDTSLEAAFGDPSLRSSRRNPRHSQK</sequence>
<evidence type="ECO:0000313" key="3">
    <source>
        <dbReference type="EMBL" id="CAH0056736.1"/>
    </source>
</evidence>
<organism evidence="3 4">
    <name type="scientific">Clonostachys solani</name>
    <dbReference type="NCBI Taxonomy" id="160281"/>
    <lineage>
        <taxon>Eukaryota</taxon>
        <taxon>Fungi</taxon>
        <taxon>Dikarya</taxon>
        <taxon>Ascomycota</taxon>
        <taxon>Pezizomycotina</taxon>
        <taxon>Sordariomycetes</taxon>
        <taxon>Hypocreomycetidae</taxon>
        <taxon>Hypocreales</taxon>
        <taxon>Bionectriaceae</taxon>
        <taxon>Clonostachys</taxon>
    </lineage>
</organism>
<name>A0A9P0EMK2_9HYPO</name>
<reference evidence="3 4" key="2">
    <citation type="submission" date="2021-10" db="EMBL/GenBank/DDBJ databases">
        <authorList>
            <person name="Piombo E."/>
        </authorList>
    </citation>
    <scope>NUCLEOTIDE SEQUENCE [LARGE SCALE GENOMIC DNA]</scope>
</reference>
<dbReference type="InterPro" id="IPR052895">
    <property type="entry name" value="HetReg/Transcr_Mod"/>
</dbReference>
<dbReference type="PANTHER" id="PTHR24148:SF64">
    <property type="entry name" value="HETEROKARYON INCOMPATIBILITY DOMAIN-CONTAINING PROTEIN"/>
    <property type="match status" value="1"/>
</dbReference>
<gene>
    <name evidence="3" type="ORF">CSOL1703_00006682</name>
</gene>
<dbReference type="PANTHER" id="PTHR24148">
    <property type="entry name" value="ANKYRIN REPEAT DOMAIN-CONTAINING PROTEIN 39 HOMOLOG-RELATED"/>
    <property type="match status" value="1"/>
</dbReference>
<reference evidence="4" key="1">
    <citation type="submission" date="2019-06" db="EMBL/GenBank/DDBJ databases">
        <authorList>
            <person name="Broberg M."/>
        </authorList>
    </citation>
    <scope>NUCLEOTIDE SEQUENCE [LARGE SCALE GENOMIC DNA]</scope>
</reference>
<protein>
    <recommendedName>
        <fullName evidence="2">Heterokaryon incompatibility domain-containing protein</fullName>
    </recommendedName>
</protein>
<feature type="region of interest" description="Disordered" evidence="1">
    <location>
        <begin position="277"/>
        <end position="304"/>
    </location>
</feature>
<feature type="domain" description="Heterokaryon incompatibility" evidence="2">
    <location>
        <begin position="3"/>
        <end position="149"/>
    </location>
</feature>
<dbReference type="EMBL" id="CABFOC020000063">
    <property type="protein sequence ID" value="CAH0056736.1"/>
    <property type="molecule type" value="Genomic_DNA"/>
</dbReference>
<feature type="non-terminal residue" evidence="3">
    <location>
        <position position="304"/>
    </location>
</feature>
<dbReference type="OrthoDB" id="2288928at2759"/>
<keyword evidence="4" id="KW-1185">Reference proteome</keyword>
<accession>A0A9P0EMK2</accession>